<evidence type="ECO:0000313" key="2">
    <source>
        <dbReference type="EMBL" id="KAL1273740.1"/>
    </source>
</evidence>
<evidence type="ECO:0000313" key="3">
    <source>
        <dbReference type="Proteomes" id="UP001558613"/>
    </source>
</evidence>
<evidence type="ECO:0000256" key="1">
    <source>
        <dbReference type="SAM" id="MobiDB-lite"/>
    </source>
</evidence>
<protein>
    <submittedName>
        <fullName evidence="2">Uncharacterized protein</fullName>
    </submittedName>
</protein>
<dbReference type="EMBL" id="JAYMGO010000005">
    <property type="protein sequence ID" value="KAL1273740.1"/>
    <property type="molecule type" value="Genomic_DNA"/>
</dbReference>
<dbReference type="Proteomes" id="UP001558613">
    <property type="component" value="Unassembled WGS sequence"/>
</dbReference>
<reference evidence="2 3" key="1">
    <citation type="submission" date="2023-09" db="EMBL/GenBank/DDBJ databases">
        <authorList>
            <person name="Wang M."/>
        </authorList>
    </citation>
    <scope>NUCLEOTIDE SEQUENCE [LARGE SCALE GENOMIC DNA]</scope>
    <source>
        <strain evidence="2">GT-2023</strain>
        <tissue evidence="2">Liver</tissue>
    </source>
</reference>
<comment type="caution">
    <text evidence="2">The sequence shown here is derived from an EMBL/GenBank/DDBJ whole genome shotgun (WGS) entry which is preliminary data.</text>
</comment>
<proteinExistence type="predicted"/>
<name>A0ABR3N9Y6_9TELE</name>
<gene>
    <name evidence="2" type="ORF">QQF64_026554</name>
</gene>
<organism evidence="2 3">
    <name type="scientific">Cirrhinus molitorella</name>
    <name type="common">mud carp</name>
    <dbReference type="NCBI Taxonomy" id="172907"/>
    <lineage>
        <taxon>Eukaryota</taxon>
        <taxon>Metazoa</taxon>
        <taxon>Chordata</taxon>
        <taxon>Craniata</taxon>
        <taxon>Vertebrata</taxon>
        <taxon>Euteleostomi</taxon>
        <taxon>Actinopterygii</taxon>
        <taxon>Neopterygii</taxon>
        <taxon>Teleostei</taxon>
        <taxon>Ostariophysi</taxon>
        <taxon>Cypriniformes</taxon>
        <taxon>Cyprinidae</taxon>
        <taxon>Labeoninae</taxon>
        <taxon>Labeonini</taxon>
        <taxon>Cirrhinus</taxon>
    </lineage>
</organism>
<feature type="region of interest" description="Disordered" evidence="1">
    <location>
        <begin position="32"/>
        <end position="55"/>
    </location>
</feature>
<sequence length="83" mass="9170">MHVRDEEGRETAGEEVMLVCLEVAESLVGRMITDRTNTRGPAQGGGTASHGMCAEQQHECRRREHALRRMACAVNTTLCHAFC</sequence>
<keyword evidence="3" id="KW-1185">Reference proteome</keyword>
<accession>A0ABR3N9Y6</accession>